<feature type="transmembrane region" description="Helical" evidence="1">
    <location>
        <begin position="235"/>
        <end position="255"/>
    </location>
</feature>
<keyword evidence="1" id="KW-1133">Transmembrane helix</keyword>
<feature type="transmembrane region" description="Helical" evidence="1">
    <location>
        <begin position="6"/>
        <end position="25"/>
    </location>
</feature>
<evidence type="ECO:0000313" key="3">
    <source>
        <dbReference type="Proteomes" id="UP000386847"/>
    </source>
</evidence>
<feature type="transmembrane region" description="Helical" evidence="1">
    <location>
        <begin position="142"/>
        <end position="162"/>
    </location>
</feature>
<accession>A0A5Q2FDW9</accession>
<feature type="transmembrane region" description="Helical" evidence="1">
    <location>
        <begin position="267"/>
        <end position="287"/>
    </location>
</feature>
<evidence type="ECO:0000313" key="2">
    <source>
        <dbReference type="EMBL" id="QGF24571.1"/>
    </source>
</evidence>
<evidence type="ECO:0000256" key="1">
    <source>
        <dbReference type="SAM" id="Phobius"/>
    </source>
</evidence>
<feature type="transmembrane region" description="Helical" evidence="1">
    <location>
        <begin position="204"/>
        <end position="223"/>
    </location>
</feature>
<dbReference type="Proteomes" id="UP000386847">
    <property type="component" value="Chromosome"/>
</dbReference>
<keyword evidence="1" id="KW-0472">Membrane</keyword>
<dbReference type="RefSeq" id="WP_153573100.1">
    <property type="nucleotide sequence ID" value="NZ_CP045725.1"/>
</dbReference>
<dbReference type="PANTHER" id="PTHR40761:SF1">
    <property type="entry name" value="CONSERVED INTEGRAL MEMBRANE ALANINE VALINE AND LEUCINE RICH PROTEIN-RELATED"/>
    <property type="match status" value="1"/>
</dbReference>
<dbReference type="PANTHER" id="PTHR40761">
    <property type="entry name" value="CONSERVED INTEGRAL MEMBRANE ALANINE VALINE AND LEUCINE RICH PROTEIN-RELATED"/>
    <property type="match status" value="1"/>
</dbReference>
<dbReference type="AlphaFoldDB" id="A0A5Q2FDW9"/>
<keyword evidence="3" id="KW-1185">Reference proteome</keyword>
<protein>
    <recommendedName>
        <fullName evidence="4">Magnesium transporter NIPA</fullName>
    </recommendedName>
</protein>
<reference evidence="2 3" key="1">
    <citation type="submission" date="2019-10" db="EMBL/GenBank/DDBJ databases">
        <title>Genomic analysis of Raineyella sp. CBA3103.</title>
        <authorList>
            <person name="Roh S.W."/>
        </authorList>
    </citation>
    <scope>NUCLEOTIDE SEQUENCE [LARGE SCALE GENOMIC DNA]</scope>
    <source>
        <strain evidence="2 3">CBA3103</strain>
    </source>
</reference>
<organism evidence="2 3">
    <name type="scientific">Raineyella fluvialis</name>
    <dbReference type="NCBI Taxonomy" id="2662261"/>
    <lineage>
        <taxon>Bacteria</taxon>
        <taxon>Bacillati</taxon>
        <taxon>Actinomycetota</taxon>
        <taxon>Actinomycetes</taxon>
        <taxon>Propionibacteriales</taxon>
        <taxon>Propionibacteriaceae</taxon>
        <taxon>Raineyella</taxon>
    </lineage>
</organism>
<dbReference type="KEGG" id="rain:Rai3103_14050"/>
<feature type="transmembrane region" description="Helical" evidence="1">
    <location>
        <begin position="83"/>
        <end position="102"/>
    </location>
</feature>
<evidence type="ECO:0008006" key="4">
    <source>
        <dbReference type="Google" id="ProtNLM"/>
    </source>
</evidence>
<keyword evidence="1" id="KW-0812">Transmembrane</keyword>
<feature type="transmembrane region" description="Helical" evidence="1">
    <location>
        <begin position="109"/>
        <end position="130"/>
    </location>
</feature>
<gene>
    <name evidence="2" type="ORF">Rai3103_14050</name>
</gene>
<name>A0A5Q2FDW9_9ACTN</name>
<sequence>MQHDIPLAILLTIGKTVVFAVAATLQHQAVGQRSGGPHRRESLSVRQLWSLIRSPRWWLGAGLNGLGAVLSVGALVLAPLTVVAPLAVLAVPWTVILASRIHRFRVPPLMWAAVGLTVAGTAGFTLVAVAHTVDHDTYDDKGVVAGVLVVFAAAGLLALLGWRGPRAWRCLAWASAGSVIFGQESGLIRVLGEYVRHEAWRGSVIFWALGVALVLGSLLAGAFTQQGYAHGPAETVMGTTNAAAPMVAVLFGIAVLGEGAALTPPAAVMMVVAAALGVIGVVLLSHFHPHSRTESRTRAALP</sequence>
<dbReference type="EMBL" id="CP045725">
    <property type="protein sequence ID" value="QGF24571.1"/>
    <property type="molecule type" value="Genomic_DNA"/>
</dbReference>
<proteinExistence type="predicted"/>